<keyword evidence="2" id="KW-0472">Membrane</keyword>
<keyword evidence="2" id="KW-1133">Transmembrane helix</keyword>
<accession>A0A9D4V9R0</accession>
<sequence>MQVLENFPTKAAPFLDIKLCYKDLSQRWLYKNTNCLWKLVLLVFLGLCGMFMCVSGVERQMPYFRARRAYSISKARVSGHSRNVSVSNYQYYPQPATYDRKECRCTPVQKFAIFSMQRTGSGWFETLLNSHPNVSSHGEIFSVEKRRENMSTIKKTLDTVYSLDWDSSASKNECTAAVGLKWMLNQGLMEYKREVAAYLNRNSVSVIFLFRRNILRRYVSILANTFDREKKQFNGTHRAHVHSKEEASLLAAYKPTVNLTSLITYMKRIEEIMLDALLSFNGTRNMVVYYEDLVDMPAELKRVQEFLHVDCRELQSKHVKIHTLPLSGQIENWRELSTRLKGTKYESFVY</sequence>
<keyword evidence="2" id="KW-0812">Transmembrane</keyword>
<name>A0A9D4V9R0_ADICA</name>
<dbReference type="PANTHER" id="PTHR32175">
    <property type="entry name" value="PROTEIN, PUTATIVE, EXPRESSED-RELATED"/>
    <property type="match status" value="1"/>
</dbReference>
<dbReference type="Proteomes" id="UP000886520">
    <property type="component" value="Chromosome 2"/>
</dbReference>
<protein>
    <recommendedName>
        <fullName evidence="5">Sulfotransferase</fullName>
    </recommendedName>
</protein>
<dbReference type="EMBL" id="JABFUD020000003">
    <property type="protein sequence ID" value="KAI5082243.1"/>
    <property type="molecule type" value="Genomic_DNA"/>
</dbReference>
<evidence type="ECO:0000256" key="1">
    <source>
        <dbReference type="ARBA" id="ARBA00022528"/>
    </source>
</evidence>
<dbReference type="Gene3D" id="3.40.50.300">
    <property type="entry name" value="P-loop containing nucleotide triphosphate hydrolases"/>
    <property type="match status" value="1"/>
</dbReference>
<gene>
    <name evidence="3" type="ORF">GOP47_0001986</name>
</gene>
<dbReference type="InterPro" id="IPR027417">
    <property type="entry name" value="P-loop_NTPase"/>
</dbReference>
<dbReference type="OrthoDB" id="2015035at2759"/>
<keyword evidence="4" id="KW-1185">Reference proteome</keyword>
<dbReference type="Pfam" id="PF13469">
    <property type="entry name" value="Sulfotransfer_3"/>
    <property type="match status" value="1"/>
</dbReference>
<dbReference type="PANTHER" id="PTHR32175:SF26">
    <property type="entry name" value="PROTEIN, PUTATIVE, EXPRESSED-RELATED"/>
    <property type="match status" value="1"/>
</dbReference>
<evidence type="ECO:0000256" key="2">
    <source>
        <dbReference type="SAM" id="Phobius"/>
    </source>
</evidence>
<feature type="transmembrane region" description="Helical" evidence="2">
    <location>
        <begin position="36"/>
        <end position="57"/>
    </location>
</feature>
<comment type="caution">
    <text evidence="3">The sequence shown here is derived from an EMBL/GenBank/DDBJ whole genome shotgun (WGS) entry which is preliminary data.</text>
</comment>
<evidence type="ECO:0000313" key="3">
    <source>
        <dbReference type="EMBL" id="KAI5082243.1"/>
    </source>
</evidence>
<dbReference type="AlphaFoldDB" id="A0A9D4V9R0"/>
<keyword evidence="1" id="KW-0934">Plastid</keyword>
<organism evidence="3 4">
    <name type="scientific">Adiantum capillus-veneris</name>
    <name type="common">Maidenhair fern</name>
    <dbReference type="NCBI Taxonomy" id="13818"/>
    <lineage>
        <taxon>Eukaryota</taxon>
        <taxon>Viridiplantae</taxon>
        <taxon>Streptophyta</taxon>
        <taxon>Embryophyta</taxon>
        <taxon>Tracheophyta</taxon>
        <taxon>Polypodiopsida</taxon>
        <taxon>Polypodiidae</taxon>
        <taxon>Polypodiales</taxon>
        <taxon>Pteridineae</taxon>
        <taxon>Pteridaceae</taxon>
        <taxon>Vittarioideae</taxon>
        <taxon>Adiantum</taxon>
    </lineage>
</organism>
<evidence type="ECO:0000313" key="4">
    <source>
        <dbReference type="Proteomes" id="UP000886520"/>
    </source>
</evidence>
<evidence type="ECO:0008006" key="5">
    <source>
        <dbReference type="Google" id="ProtNLM"/>
    </source>
</evidence>
<keyword evidence="1" id="KW-0150">Chloroplast</keyword>
<dbReference type="InterPro" id="IPR052796">
    <property type="entry name" value="Nod_factor_sulfotransferase"/>
</dbReference>
<dbReference type="SUPFAM" id="SSF52540">
    <property type="entry name" value="P-loop containing nucleoside triphosphate hydrolases"/>
    <property type="match status" value="1"/>
</dbReference>
<reference evidence="3" key="1">
    <citation type="submission" date="2021-01" db="EMBL/GenBank/DDBJ databases">
        <title>Adiantum capillus-veneris genome.</title>
        <authorList>
            <person name="Fang Y."/>
            <person name="Liao Q."/>
        </authorList>
    </citation>
    <scope>NUCLEOTIDE SEQUENCE</scope>
    <source>
        <strain evidence="3">H3</strain>
        <tissue evidence="3">Leaf</tissue>
    </source>
</reference>
<proteinExistence type="predicted"/>